<evidence type="ECO:0000313" key="5">
    <source>
        <dbReference type="Proteomes" id="UP000195141"/>
    </source>
</evidence>
<evidence type="ECO:0000256" key="1">
    <source>
        <dbReference type="SAM" id="Coils"/>
    </source>
</evidence>
<sequence length="143" mass="16588">MPWDKKDYPASFKNFEPSLRKKAIEIGNALLAEGYPEERAIPIAISQSKKWLEEATEREKEAFSKENYPKKNDKHSGEQINQDLLDNDVLVFYKDDKWFVQTKGAEKAADSFKTKEEAVKRAKEMAQNKESKVIAYKKDERPS</sequence>
<reference evidence="4" key="2">
    <citation type="submission" date="2017-05" db="EMBL/GenBank/DDBJ databases">
        <authorList>
            <consortium name="The Broad Institute Genomics Platform"/>
            <consortium name="The Broad Institute Genomic Center for Infectious Diseases"/>
            <person name="Earl A."/>
            <person name="Manson A."/>
            <person name="Schwartman J."/>
            <person name="Gilmore M."/>
            <person name="Abouelleil A."/>
            <person name="Cao P."/>
            <person name="Chapman S."/>
            <person name="Cusick C."/>
            <person name="Shea T."/>
            <person name="Young S."/>
            <person name="Neafsey D."/>
            <person name="Nusbaum C."/>
            <person name="Birren B."/>
        </authorList>
    </citation>
    <scope>NUCLEOTIDE SEQUENCE</scope>
    <source>
        <strain evidence="4">9E7_DIV0242</strain>
    </source>
</reference>
<evidence type="ECO:0000313" key="3">
    <source>
        <dbReference type="EMBL" id="OTP14595.1"/>
    </source>
</evidence>
<name>A0A242K577_9ENTE</name>
<dbReference type="Pfam" id="PF09954">
    <property type="entry name" value="DUF2188"/>
    <property type="match status" value="1"/>
</dbReference>
<evidence type="ECO:0000313" key="4">
    <source>
        <dbReference type="EMBL" id="WYJ90371.1"/>
    </source>
</evidence>
<organism evidence="3">
    <name type="scientific">Candidatus Enterococcus clewellii</name>
    <dbReference type="NCBI Taxonomy" id="1834193"/>
    <lineage>
        <taxon>Bacteria</taxon>
        <taxon>Bacillati</taxon>
        <taxon>Bacillota</taxon>
        <taxon>Bacilli</taxon>
        <taxon>Lactobacillales</taxon>
        <taxon>Enterococcaceae</taxon>
        <taxon>Enterococcus</taxon>
    </lineage>
</organism>
<keyword evidence="1" id="KW-0175">Coiled coil</keyword>
<dbReference type="InterPro" id="IPR018691">
    <property type="entry name" value="DUF2188"/>
</dbReference>
<keyword evidence="5" id="KW-1185">Reference proteome</keyword>
<feature type="region of interest" description="Disordered" evidence="2">
    <location>
        <begin position="56"/>
        <end position="79"/>
    </location>
</feature>
<dbReference type="OrthoDB" id="8858565at2"/>
<gene>
    <name evidence="4" type="ORF">A5888_002128</name>
    <name evidence="3" type="ORF">A5888_002696</name>
</gene>
<reference evidence="3" key="1">
    <citation type="submission" date="2017-05" db="EMBL/GenBank/DDBJ databases">
        <title>The Genome Sequence of Enterococcus sp. 9E7_DIV0242.</title>
        <authorList>
            <consortium name="The Broad Institute Genomics Platform"/>
            <consortium name="The Broad Institute Genomic Center for Infectious Diseases"/>
            <person name="Earl A."/>
            <person name="Manson A."/>
            <person name="Schwartman J."/>
            <person name="Gilmore M."/>
            <person name="Abouelleil A."/>
            <person name="Cao P."/>
            <person name="Chapman S."/>
            <person name="Cusick C."/>
            <person name="Shea T."/>
            <person name="Young S."/>
            <person name="Neafsey D."/>
            <person name="Nusbaum C."/>
            <person name="Birren B."/>
        </authorList>
    </citation>
    <scope>NUCLEOTIDE SEQUENCE [LARGE SCALE GENOMIC DNA]</scope>
    <source>
        <strain evidence="3">9E7_DIV0242</strain>
    </source>
</reference>
<feature type="coiled-coil region" evidence="1">
    <location>
        <begin position="112"/>
        <end position="139"/>
    </location>
</feature>
<dbReference type="EMBL" id="NGMM01000004">
    <property type="protein sequence ID" value="OTP14595.1"/>
    <property type="molecule type" value="Genomic_DNA"/>
</dbReference>
<protein>
    <recommendedName>
        <fullName evidence="6">DUF2188 domain-containing protein</fullName>
    </recommendedName>
</protein>
<dbReference type="Proteomes" id="UP000195141">
    <property type="component" value="Chromosome"/>
</dbReference>
<proteinExistence type="predicted"/>
<evidence type="ECO:0008006" key="6">
    <source>
        <dbReference type="Google" id="ProtNLM"/>
    </source>
</evidence>
<accession>A0A242K577</accession>
<dbReference type="RefSeq" id="WP_086349727.1">
    <property type="nucleotide sequence ID" value="NZ_CP147247.1"/>
</dbReference>
<dbReference type="AlphaFoldDB" id="A0A242K577"/>
<reference evidence="4" key="3">
    <citation type="submission" date="2024-03" db="EMBL/GenBank/DDBJ databases">
        <title>The Genome Sequence of Enterococcus sp. DIV0242b.</title>
        <authorList>
            <consortium name="The Broad Institute Genomics Platform"/>
            <consortium name="The Broad Institute Microbial Omics Core"/>
            <consortium name="The Broad Institute Genomic Center for Infectious Diseases"/>
            <person name="Earl A."/>
            <person name="Manson A."/>
            <person name="Gilmore M."/>
            <person name="Schwartman J."/>
            <person name="Shea T."/>
            <person name="Abouelleil A."/>
            <person name="Cao P."/>
            <person name="Chapman S."/>
            <person name="Cusick C."/>
            <person name="Young S."/>
            <person name="Neafsey D."/>
            <person name="Nusbaum C."/>
            <person name="Birren B."/>
        </authorList>
    </citation>
    <scope>NUCLEOTIDE SEQUENCE</scope>
    <source>
        <strain evidence="4">9E7_DIV0242</strain>
    </source>
</reference>
<evidence type="ECO:0000256" key="2">
    <source>
        <dbReference type="SAM" id="MobiDB-lite"/>
    </source>
</evidence>
<dbReference type="EMBL" id="CP147247">
    <property type="protein sequence ID" value="WYJ90371.1"/>
    <property type="molecule type" value="Genomic_DNA"/>
</dbReference>
<feature type="compositionally biased region" description="Basic and acidic residues" evidence="2">
    <location>
        <begin position="56"/>
        <end position="77"/>
    </location>
</feature>